<protein>
    <recommendedName>
        <fullName evidence="3">DUF6534 domain-containing protein</fullName>
    </recommendedName>
</protein>
<keyword evidence="2" id="KW-0472">Membrane</keyword>
<organism evidence="4 5">
    <name type="scientific">Mycena indigotica</name>
    <dbReference type="NCBI Taxonomy" id="2126181"/>
    <lineage>
        <taxon>Eukaryota</taxon>
        <taxon>Fungi</taxon>
        <taxon>Dikarya</taxon>
        <taxon>Basidiomycota</taxon>
        <taxon>Agaricomycotina</taxon>
        <taxon>Agaricomycetes</taxon>
        <taxon>Agaricomycetidae</taxon>
        <taxon>Agaricales</taxon>
        <taxon>Marasmiineae</taxon>
        <taxon>Mycenaceae</taxon>
        <taxon>Mycena</taxon>
    </lineage>
</organism>
<evidence type="ECO:0000256" key="1">
    <source>
        <dbReference type="SAM" id="MobiDB-lite"/>
    </source>
</evidence>
<dbReference type="Proteomes" id="UP000636479">
    <property type="component" value="Unassembled WGS sequence"/>
</dbReference>
<evidence type="ECO:0000256" key="2">
    <source>
        <dbReference type="SAM" id="Phobius"/>
    </source>
</evidence>
<accession>A0A8H6WCU5</accession>
<feature type="transmembrane region" description="Helical" evidence="2">
    <location>
        <begin position="20"/>
        <end position="45"/>
    </location>
</feature>
<feature type="transmembrane region" description="Helical" evidence="2">
    <location>
        <begin position="167"/>
        <end position="190"/>
    </location>
</feature>
<feature type="domain" description="DUF6534" evidence="3">
    <location>
        <begin position="174"/>
        <end position="280"/>
    </location>
</feature>
<keyword evidence="2" id="KW-0812">Transmembrane</keyword>
<feature type="transmembrane region" description="Helical" evidence="2">
    <location>
        <begin position="227"/>
        <end position="252"/>
    </location>
</feature>
<feature type="compositionally biased region" description="Low complexity" evidence="1">
    <location>
        <begin position="299"/>
        <end position="317"/>
    </location>
</feature>
<dbReference type="PANTHER" id="PTHR40465">
    <property type="entry name" value="CHROMOSOME 1, WHOLE GENOME SHOTGUN SEQUENCE"/>
    <property type="match status" value="1"/>
</dbReference>
<sequence length="400" mass="43545">MSSSAPPGPPSGPPDVTALFGPLLLGALLNTLLYGVMAVQAFIYFNRYQKDRTWFKYLVSYLVLVETVNLVCIVGLVYEPLIVRYGRMEALITSPIMLRPDAVLTVLISAPTQLFVAWRLQVITHSYLLSGAIAILAVVAFGGGVAVSTVVSLHPDFASFPTFKPEVITWLVSSSACDVLLTASLVVSLWTRKSKVASTDSYVNKIIRCAYRSRLRDVLATYRRPRAVVVTVQTGLITAAAASLDMLLYVLIPNTSYNFILDFPLSKLYTNSLLSTLNARPWRESAQDYNAPNVLFEQSGRTGTSGTSGGASRSRTGPQTFSLVQTGTQRKDHMGLGSYQPSTQTATGVNVSVKTESFLDITPAPHPYGVGVDSKNGHGEEQYVVAMPRYERDQHAHSPV</sequence>
<dbReference type="AlphaFoldDB" id="A0A8H6WCU5"/>
<reference evidence="4" key="1">
    <citation type="submission" date="2020-05" db="EMBL/GenBank/DDBJ databases">
        <title>Mycena genomes resolve the evolution of fungal bioluminescence.</title>
        <authorList>
            <person name="Tsai I.J."/>
        </authorList>
    </citation>
    <scope>NUCLEOTIDE SEQUENCE</scope>
    <source>
        <strain evidence="4">171206Taipei</strain>
    </source>
</reference>
<dbReference type="Pfam" id="PF20152">
    <property type="entry name" value="DUF6534"/>
    <property type="match status" value="1"/>
</dbReference>
<comment type="caution">
    <text evidence="4">The sequence shown here is derived from an EMBL/GenBank/DDBJ whole genome shotgun (WGS) entry which is preliminary data.</text>
</comment>
<dbReference type="OrthoDB" id="3265526at2759"/>
<feature type="region of interest" description="Disordered" evidence="1">
    <location>
        <begin position="296"/>
        <end position="319"/>
    </location>
</feature>
<evidence type="ECO:0000313" key="4">
    <source>
        <dbReference type="EMBL" id="KAF7311791.1"/>
    </source>
</evidence>
<keyword evidence="2" id="KW-1133">Transmembrane helix</keyword>
<name>A0A8H6WCU5_9AGAR</name>
<evidence type="ECO:0000259" key="3">
    <source>
        <dbReference type="Pfam" id="PF20152"/>
    </source>
</evidence>
<dbReference type="GeneID" id="59341320"/>
<dbReference type="PANTHER" id="PTHR40465:SF1">
    <property type="entry name" value="DUF6534 DOMAIN-CONTAINING PROTEIN"/>
    <property type="match status" value="1"/>
</dbReference>
<feature type="transmembrane region" description="Helical" evidence="2">
    <location>
        <begin position="127"/>
        <end position="147"/>
    </location>
</feature>
<dbReference type="InterPro" id="IPR045339">
    <property type="entry name" value="DUF6534"/>
</dbReference>
<keyword evidence="5" id="KW-1185">Reference proteome</keyword>
<proteinExistence type="predicted"/>
<gene>
    <name evidence="4" type="ORF">MIND_00189600</name>
</gene>
<dbReference type="EMBL" id="JACAZF010000002">
    <property type="protein sequence ID" value="KAF7311791.1"/>
    <property type="molecule type" value="Genomic_DNA"/>
</dbReference>
<feature type="transmembrane region" description="Helical" evidence="2">
    <location>
        <begin position="57"/>
        <end position="78"/>
    </location>
</feature>
<dbReference type="RefSeq" id="XP_037223899.1">
    <property type="nucleotide sequence ID" value="XM_037358804.1"/>
</dbReference>
<feature type="transmembrane region" description="Helical" evidence="2">
    <location>
        <begin position="102"/>
        <end position="120"/>
    </location>
</feature>
<evidence type="ECO:0000313" key="5">
    <source>
        <dbReference type="Proteomes" id="UP000636479"/>
    </source>
</evidence>